<dbReference type="InterPro" id="IPR005063">
    <property type="entry name" value="Transposase_27"/>
</dbReference>
<gene>
    <name evidence="5" type="ORF">V5J35_000909</name>
    <name evidence="6" type="ORF">V5J35_001097</name>
    <name evidence="7" type="ORF">V5J35_002625</name>
    <name evidence="8" type="ORF">V5J35_003743</name>
</gene>
<evidence type="ECO:0000313" key="5">
    <source>
        <dbReference type="EMBL" id="MET4755717.1"/>
    </source>
</evidence>
<keyword evidence="4" id="KW-0233">DNA recombination</keyword>
<evidence type="ECO:0000313" key="6">
    <source>
        <dbReference type="EMBL" id="MET4755905.1"/>
    </source>
</evidence>
<dbReference type="EMBL" id="JBEWTB010000002">
    <property type="protein sequence ID" value="MET4755905.1"/>
    <property type="molecule type" value="Genomic_DNA"/>
</dbReference>
<dbReference type="PANTHER" id="PTHR33293">
    <property type="entry name" value="INSERTION ELEMENT IS1 1 PROTEIN INSB-RELATED"/>
    <property type="match status" value="1"/>
</dbReference>
<proteinExistence type="inferred from homology"/>
<dbReference type="EMBL" id="JBEWTB010000002">
    <property type="protein sequence ID" value="MET4758551.1"/>
    <property type="molecule type" value="Genomic_DNA"/>
</dbReference>
<dbReference type="EMBL" id="JBEWTB010000002">
    <property type="protein sequence ID" value="MET4755717.1"/>
    <property type="molecule type" value="Genomic_DNA"/>
</dbReference>
<comment type="function">
    <text evidence="1">Absolutely required for transposition of IS1.</text>
</comment>
<comment type="caution">
    <text evidence="7">The sequence shown here is derived from an EMBL/GenBank/DDBJ whole genome shotgun (WGS) entry which is preliminary data.</text>
</comment>
<keyword evidence="9" id="KW-1185">Reference proteome</keyword>
<evidence type="ECO:0000313" key="8">
    <source>
        <dbReference type="EMBL" id="MET4758551.1"/>
    </source>
</evidence>
<organism evidence="7 9">
    <name type="scientific">Endozoicomonas lisbonensis</name>
    <dbReference type="NCBI Taxonomy" id="3120522"/>
    <lineage>
        <taxon>Bacteria</taxon>
        <taxon>Pseudomonadati</taxon>
        <taxon>Pseudomonadota</taxon>
        <taxon>Gammaproteobacteria</taxon>
        <taxon>Oceanospirillales</taxon>
        <taxon>Endozoicomonadaceae</taxon>
        <taxon>Endozoicomonas</taxon>
    </lineage>
</organism>
<dbReference type="NCBIfam" id="NF033558">
    <property type="entry name" value="transpos_IS1"/>
    <property type="match status" value="1"/>
</dbReference>
<dbReference type="EMBL" id="JBEWTB010000002">
    <property type="protein sequence ID" value="MET4757433.1"/>
    <property type="molecule type" value="Genomic_DNA"/>
</dbReference>
<protein>
    <submittedName>
        <fullName evidence="7">Insertion element IS1 protein InsB</fullName>
    </submittedName>
</protein>
<dbReference type="Proteomes" id="UP001549366">
    <property type="component" value="Unassembled WGS sequence"/>
</dbReference>
<keyword evidence="3" id="KW-0815">Transposition</keyword>
<comment type="similarity">
    <text evidence="2">Belongs to the transposase 27 family.</text>
</comment>
<sequence>MTSLPFDNEELVLICQMDEQWSYVGNKKNQRWLFYAWEPRYQRVIAHVFGRRTKKTLKKLIKLVKPYKFKFYCTDDWKPYGSELPEDSHVISKKLTQSIERTNLTLRTRLKRLTRRTICFSRSDELHDKVIGEFISRTWYQRV</sequence>
<evidence type="ECO:0000313" key="9">
    <source>
        <dbReference type="Proteomes" id="UP001549366"/>
    </source>
</evidence>
<evidence type="ECO:0000256" key="1">
    <source>
        <dbReference type="ARBA" id="ARBA00004091"/>
    </source>
</evidence>
<dbReference type="InterPro" id="IPR051354">
    <property type="entry name" value="Transposase_27_IS1"/>
</dbReference>
<reference evidence="7 9" key="1">
    <citation type="submission" date="2024-06" db="EMBL/GenBank/DDBJ databases">
        <title>Genomic Encyclopedia of Type Strains, Phase V (KMG-V): Genome sequencing to study the core and pangenomes of soil and plant-associated prokaryotes.</title>
        <authorList>
            <person name="Whitman W."/>
        </authorList>
    </citation>
    <scope>NUCLEOTIDE SEQUENCE [LARGE SCALE GENOMIC DNA]</scope>
    <source>
        <strain evidence="7 9">NE40</strain>
    </source>
</reference>
<dbReference type="PANTHER" id="PTHR33293:SF1">
    <property type="entry name" value="INSERTION ELEMENT IS1 1 PROTEIN INSB-RELATED"/>
    <property type="match status" value="1"/>
</dbReference>
<dbReference type="Pfam" id="PF03400">
    <property type="entry name" value="DDE_Tnp_IS1"/>
    <property type="match status" value="1"/>
</dbReference>
<evidence type="ECO:0000256" key="3">
    <source>
        <dbReference type="ARBA" id="ARBA00022578"/>
    </source>
</evidence>
<evidence type="ECO:0000313" key="7">
    <source>
        <dbReference type="EMBL" id="MET4757433.1"/>
    </source>
</evidence>
<accession>A0ABV2SI57</accession>
<evidence type="ECO:0000256" key="4">
    <source>
        <dbReference type="ARBA" id="ARBA00023172"/>
    </source>
</evidence>
<name>A0ABV2SI57_9GAMM</name>
<evidence type="ECO:0000256" key="2">
    <source>
        <dbReference type="ARBA" id="ARBA00008841"/>
    </source>
</evidence>